<dbReference type="SUPFAM" id="SSF53756">
    <property type="entry name" value="UDP-Glycosyltransferase/glycogen phosphorylase"/>
    <property type="match status" value="1"/>
</dbReference>
<dbReference type="EC" id="2.4.-.-" evidence="5"/>
<dbReference type="Pfam" id="PF13439">
    <property type="entry name" value="Glyco_transf_4"/>
    <property type="match status" value="1"/>
</dbReference>
<dbReference type="PANTHER" id="PTHR12526:SF510">
    <property type="entry name" value="D-INOSITOL 3-PHOSPHATE GLYCOSYLTRANSFERASE"/>
    <property type="match status" value="1"/>
</dbReference>
<dbReference type="GO" id="GO:0016757">
    <property type="term" value="F:glycosyltransferase activity"/>
    <property type="evidence" value="ECO:0007669"/>
    <property type="project" value="UniProtKB-KW"/>
</dbReference>
<evidence type="ECO:0000313" key="5">
    <source>
        <dbReference type="EMBL" id="MFA9478200.1"/>
    </source>
</evidence>
<dbReference type="InterPro" id="IPR028098">
    <property type="entry name" value="Glyco_trans_4-like_N"/>
</dbReference>
<dbReference type="InterPro" id="IPR001296">
    <property type="entry name" value="Glyco_trans_1"/>
</dbReference>
<organism evidence="5 6">
    <name type="scientific">Natronomicrosphaera hydrolytica</name>
    <dbReference type="NCBI Taxonomy" id="3242702"/>
    <lineage>
        <taxon>Bacteria</taxon>
        <taxon>Pseudomonadati</taxon>
        <taxon>Planctomycetota</taxon>
        <taxon>Phycisphaerae</taxon>
        <taxon>Phycisphaerales</taxon>
        <taxon>Phycisphaeraceae</taxon>
        <taxon>Natronomicrosphaera</taxon>
    </lineage>
</organism>
<keyword evidence="2 5" id="KW-0808">Transferase</keyword>
<name>A0ABV4U3M2_9BACT</name>
<feature type="domain" description="Glycosyltransferase subfamily 4-like N-terminal" evidence="4">
    <location>
        <begin position="25"/>
        <end position="199"/>
    </location>
</feature>
<evidence type="ECO:0000256" key="2">
    <source>
        <dbReference type="ARBA" id="ARBA00022679"/>
    </source>
</evidence>
<dbReference type="PANTHER" id="PTHR12526">
    <property type="entry name" value="GLYCOSYLTRANSFERASE"/>
    <property type="match status" value="1"/>
</dbReference>
<dbReference type="RefSeq" id="WP_425345126.1">
    <property type="nucleotide sequence ID" value="NZ_JBGUBD010000004.1"/>
</dbReference>
<keyword evidence="6" id="KW-1185">Reference proteome</keyword>
<dbReference type="Proteomes" id="UP001575105">
    <property type="component" value="Unassembled WGS sequence"/>
</dbReference>
<gene>
    <name evidence="5" type="ORF">ACERK3_07810</name>
</gene>
<evidence type="ECO:0000259" key="3">
    <source>
        <dbReference type="Pfam" id="PF00534"/>
    </source>
</evidence>
<evidence type="ECO:0000256" key="1">
    <source>
        <dbReference type="ARBA" id="ARBA00022676"/>
    </source>
</evidence>
<dbReference type="CDD" id="cd03801">
    <property type="entry name" value="GT4_PimA-like"/>
    <property type="match status" value="1"/>
</dbReference>
<protein>
    <submittedName>
        <fullName evidence="5">Glycosyltransferase family 4 protein</fullName>
        <ecNumber evidence="5">2.4.-.-</ecNumber>
    </submittedName>
</protein>
<dbReference type="EMBL" id="JBGUBD010000004">
    <property type="protein sequence ID" value="MFA9478200.1"/>
    <property type="molecule type" value="Genomic_DNA"/>
</dbReference>
<reference evidence="5 6" key="1">
    <citation type="submission" date="2024-08" db="EMBL/GenBank/DDBJ databases">
        <title>Whole-genome sequencing of halo(alkali)philic microorganisms from hypersaline lakes.</title>
        <authorList>
            <person name="Sorokin D.Y."/>
            <person name="Merkel A.Y."/>
            <person name="Messina E."/>
            <person name="Yakimov M."/>
        </authorList>
    </citation>
    <scope>NUCLEOTIDE SEQUENCE [LARGE SCALE GENOMIC DNA]</scope>
    <source>
        <strain evidence="5 6">AB-hyl4</strain>
    </source>
</reference>
<proteinExistence type="predicted"/>
<feature type="domain" description="Glycosyl transferase family 1" evidence="3">
    <location>
        <begin position="231"/>
        <end position="387"/>
    </location>
</feature>
<dbReference type="Pfam" id="PF00534">
    <property type="entry name" value="Glycos_transf_1"/>
    <property type="match status" value="1"/>
</dbReference>
<accession>A0ABV4U3M2</accession>
<comment type="caution">
    <text evidence="5">The sequence shown here is derived from an EMBL/GenBank/DDBJ whole genome shotgun (WGS) entry which is preliminary data.</text>
</comment>
<keyword evidence="1 5" id="KW-0328">Glycosyltransferase</keyword>
<evidence type="ECO:0000259" key="4">
    <source>
        <dbReference type="Pfam" id="PF13439"/>
    </source>
</evidence>
<evidence type="ECO:0000313" key="6">
    <source>
        <dbReference type="Proteomes" id="UP001575105"/>
    </source>
</evidence>
<dbReference type="Gene3D" id="3.40.50.2000">
    <property type="entry name" value="Glycogen Phosphorylase B"/>
    <property type="match status" value="2"/>
</dbReference>
<sequence>MTGRRLQILIVGPNSDGTDVGEAWSTYRWVQGLAAEHDVTLLTYRKRDRASAVEQLPGVKVVEWTDLPLVGRFERFNSMAKPGYIPFYIRARRWLRAAQREGRTFDVVHQVAPLALRYPCPAVGFGWPIVIGPVAGSLDTPKPFAAEVGGDRWYTRLRDIDGWRLRNDPWLRRSYEQAAAVIGVAPYVRDTVLAGLNIRRFEVCSETGVTSLPDVQPDARTGDRDASAPLRLLHVGRLVRTKGLRDAVRALGEVGAAWPWQLDVLGEGPDRVACEAEASQLGIADRVRFHGRLPREQVEDYYRAADVFVFPSFREPSGNVVLEAMSHGLPTIVADRGGPAAAVTATCGVRVAVTSPSEYVHALAEALHTLARDRAAREAMGQAARQRIASDYLWPRKIAWLSQLHQSLAVETRREPVATGEAVGSY</sequence>